<dbReference type="RefSeq" id="WP_007784309.1">
    <property type="nucleotide sequence ID" value="NZ_CM001441.1"/>
</dbReference>
<feature type="domain" description="HTH tetR-type" evidence="3">
    <location>
        <begin position="4"/>
        <end position="64"/>
    </location>
</feature>
<dbReference type="InterPro" id="IPR001647">
    <property type="entry name" value="HTH_TetR"/>
</dbReference>
<dbReference type="Gene3D" id="1.10.357.10">
    <property type="entry name" value="Tetracycline Repressor, domain 2"/>
    <property type="match status" value="1"/>
</dbReference>
<evidence type="ECO:0000259" key="3">
    <source>
        <dbReference type="PROSITE" id="PS50977"/>
    </source>
</evidence>
<evidence type="ECO:0000256" key="1">
    <source>
        <dbReference type="ARBA" id="ARBA00023125"/>
    </source>
</evidence>
<dbReference type="InterPro" id="IPR050624">
    <property type="entry name" value="HTH-type_Tx_Regulator"/>
</dbReference>
<gene>
    <name evidence="4" type="ORF">DesyoDRAFT_3037</name>
</gene>
<sequence>MSTLDTEDRIINASILLFAQKGYPAVTTKEIAKKAGVSEMTIFRHFESKYNLFERAFDKFAFSPKFKSLFESLEWNLETDLNKICSSFQDVLYRNQQIILMHLKNEELHPHFETMLSEFPNEFKKLLIRYFEEMWSRGAITENPETLAVNFLATNFGLFFTSLVMNELTFETDIQTCITNYVKIFTKGIACYNNSKIAE</sequence>
<dbReference type="SUPFAM" id="SSF48498">
    <property type="entry name" value="Tetracyclin repressor-like, C-terminal domain"/>
    <property type="match status" value="1"/>
</dbReference>
<evidence type="ECO:0000313" key="4">
    <source>
        <dbReference type="EMBL" id="EHQ90081.1"/>
    </source>
</evidence>
<dbReference type="Gene3D" id="1.10.10.60">
    <property type="entry name" value="Homeodomain-like"/>
    <property type="match status" value="1"/>
</dbReference>
<keyword evidence="5" id="KW-1185">Reference proteome</keyword>
<reference evidence="4 5" key="1">
    <citation type="submission" date="2011-11" db="EMBL/GenBank/DDBJ databases">
        <title>The Noncontiguous Finished genome of Desulfosporosinus youngiae DSM 17734.</title>
        <authorList>
            <consortium name="US DOE Joint Genome Institute (JGI-PGF)"/>
            <person name="Lucas S."/>
            <person name="Han J."/>
            <person name="Lapidus A."/>
            <person name="Cheng J.-F."/>
            <person name="Goodwin L."/>
            <person name="Pitluck S."/>
            <person name="Peters L."/>
            <person name="Ovchinnikova G."/>
            <person name="Lu M."/>
            <person name="Land M.L."/>
            <person name="Hauser L."/>
            <person name="Pester M."/>
            <person name="Spring S."/>
            <person name="Ollivier B."/>
            <person name="Rattei T."/>
            <person name="Klenk H.-P."/>
            <person name="Wagner M."/>
            <person name="Loy A."/>
            <person name="Woyke T.J."/>
        </authorList>
    </citation>
    <scope>NUCLEOTIDE SEQUENCE [LARGE SCALE GENOMIC DNA]</scope>
    <source>
        <strain evidence="4 5">DSM 17734</strain>
    </source>
</reference>
<protein>
    <submittedName>
        <fullName evidence="4">Transcriptional regulator</fullName>
    </submittedName>
</protein>
<keyword evidence="1 2" id="KW-0238">DNA-binding</keyword>
<dbReference type="InterPro" id="IPR009057">
    <property type="entry name" value="Homeodomain-like_sf"/>
</dbReference>
<dbReference type="EMBL" id="CM001441">
    <property type="protein sequence ID" value="EHQ90081.1"/>
    <property type="molecule type" value="Genomic_DNA"/>
</dbReference>
<dbReference type="STRING" id="768710.DesyoDRAFT_3037"/>
<dbReference type="AlphaFoldDB" id="H5XVJ8"/>
<feature type="DNA-binding region" description="H-T-H motif" evidence="2">
    <location>
        <begin position="27"/>
        <end position="46"/>
    </location>
</feature>
<proteinExistence type="predicted"/>
<organism evidence="4 5">
    <name type="scientific">Desulfosporosinus youngiae DSM 17734</name>
    <dbReference type="NCBI Taxonomy" id="768710"/>
    <lineage>
        <taxon>Bacteria</taxon>
        <taxon>Bacillati</taxon>
        <taxon>Bacillota</taxon>
        <taxon>Clostridia</taxon>
        <taxon>Eubacteriales</taxon>
        <taxon>Desulfitobacteriaceae</taxon>
        <taxon>Desulfosporosinus</taxon>
    </lineage>
</organism>
<dbReference type="OrthoDB" id="9780824at2"/>
<dbReference type="HOGENOM" id="CLU_069356_27_3_9"/>
<dbReference type="GO" id="GO:0003677">
    <property type="term" value="F:DNA binding"/>
    <property type="evidence" value="ECO:0007669"/>
    <property type="project" value="UniProtKB-UniRule"/>
</dbReference>
<dbReference type="eggNOG" id="COG1309">
    <property type="taxonomic scope" value="Bacteria"/>
</dbReference>
<accession>H5XVJ8</accession>
<evidence type="ECO:0000256" key="2">
    <source>
        <dbReference type="PROSITE-ProRule" id="PRU00335"/>
    </source>
</evidence>
<dbReference type="PANTHER" id="PTHR43479">
    <property type="entry name" value="ACREF/ENVCD OPERON REPRESSOR-RELATED"/>
    <property type="match status" value="1"/>
</dbReference>
<dbReference type="SUPFAM" id="SSF46689">
    <property type="entry name" value="Homeodomain-like"/>
    <property type="match status" value="1"/>
</dbReference>
<dbReference type="Pfam" id="PF00440">
    <property type="entry name" value="TetR_N"/>
    <property type="match status" value="1"/>
</dbReference>
<dbReference type="InterPro" id="IPR036271">
    <property type="entry name" value="Tet_transcr_reg_TetR-rel_C_sf"/>
</dbReference>
<dbReference type="PRINTS" id="PR00455">
    <property type="entry name" value="HTHTETR"/>
</dbReference>
<dbReference type="PROSITE" id="PS50977">
    <property type="entry name" value="HTH_TETR_2"/>
    <property type="match status" value="1"/>
</dbReference>
<dbReference type="Proteomes" id="UP000005104">
    <property type="component" value="Chromosome"/>
</dbReference>
<evidence type="ECO:0000313" key="5">
    <source>
        <dbReference type="Proteomes" id="UP000005104"/>
    </source>
</evidence>
<name>H5XVJ8_9FIRM</name>
<dbReference type="PANTHER" id="PTHR43479:SF11">
    <property type="entry name" value="ACREF_ENVCD OPERON REPRESSOR-RELATED"/>
    <property type="match status" value="1"/>
</dbReference>